<dbReference type="AlphaFoldDB" id="A0A837DW07"/>
<dbReference type="EMBL" id="AWYA01000103">
    <property type="protein sequence ID" value="KIC04445.1"/>
    <property type="molecule type" value="Genomic_DNA"/>
</dbReference>
<evidence type="ECO:0000256" key="1">
    <source>
        <dbReference type="ARBA" id="ARBA00022491"/>
    </source>
</evidence>
<evidence type="ECO:0000256" key="4">
    <source>
        <dbReference type="ARBA" id="ARBA00023163"/>
    </source>
</evidence>
<comment type="caution">
    <text evidence="7">The sequence shown here is derived from an EMBL/GenBank/DDBJ whole genome shotgun (WGS) entry which is preliminary data.</text>
</comment>
<dbReference type="InterPro" id="IPR028082">
    <property type="entry name" value="Peripla_BP_I"/>
</dbReference>
<feature type="domain" description="HTH lacI-type" evidence="5">
    <location>
        <begin position="7"/>
        <end position="61"/>
    </location>
</feature>
<name>A0A837DW07_9LACO</name>
<keyword evidence="3" id="KW-0238">DNA-binding</keyword>
<dbReference type="Gene3D" id="1.10.260.40">
    <property type="entry name" value="lambda repressor-like DNA-binding domains"/>
    <property type="match status" value="1"/>
</dbReference>
<dbReference type="InterPro" id="IPR001387">
    <property type="entry name" value="Cro/C1-type_HTH"/>
</dbReference>
<feature type="domain" description="HTH cro/C1-type" evidence="6">
    <location>
        <begin position="9"/>
        <end position="51"/>
    </location>
</feature>
<evidence type="ECO:0000256" key="3">
    <source>
        <dbReference type="ARBA" id="ARBA00023125"/>
    </source>
</evidence>
<dbReference type="SUPFAM" id="SSF53822">
    <property type="entry name" value="Periplasmic binding protein-like I"/>
    <property type="match status" value="1"/>
</dbReference>
<keyword evidence="4" id="KW-0804">Transcription</keyword>
<dbReference type="Pfam" id="PF00532">
    <property type="entry name" value="Peripla_BP_1"/>
    <property type="match status" value="1"/>
</dbReference>
<keyword evidence="2" id="KW-0805">Transcription regulation</keyword>
<dbReference type="CDD" id="cd06291">
    <property type="entry name" value="PBP1_Qymf-like"/>
    <property type="match status" value="1"/>
</dbReference>
<evidence type="ECO:0000259" key="6">
    <source>
        <dbReference type="PROSITE" id="PS50943"/>
    </source>
</evidence>
<dbReference type="SMART" id="SM00354">
    <property type="entry name" value="HTH_LACI"/>
    <property type="match status" value="1"/>
</dbReference>
<proteinExistence type="predicted"/>
<dbReference type="Pfam" id="PF00356">
    <property type="entry name" value="LacI"/>
    <property type="match status" value="1"/>
</dbReference>
<accession>A0A837DW07</accession>
<dbReference type="PROSITE" id="PS50932">
    <property type="entry name" value="HTH_LACI_2"/>
    <property type="match status" value="1"/>
</dbReference>
<dbReference type="GO" id="GO:0003700">
    <property type="term" value="F:DNA-binding transcription factor activity"/>
    <property type="evidence" value="ECO:0007669"/>
    <property type="project" value="TreeGrafter"/>
</dbReference>
<dbReference type="PROSITE" id="PS00356">
    <property type="entry name" value="HTH_LACI_1"/>
    <property type="match status" value="1"/>
</dbReference>
<dbReference type="PRINTS" id="PR00036">
    <property type="entry name" value="HTHLACI"/>
</dbReference>
<dbReference type="PROSITE" id="PS50943">
    <property type="entry name" value="HTH_CROC1"/>
    <property type="match status" value="1"/>
</dbReference>
<dbReference type="InterPro" id="IPR010982">
    <property type="entry name" value="Lambda_DNA-bd_dom_sf"/>
</dbReference>
<evidence type="ECO:0000259" key="5">
    <source>
        <dbReference type="PROSITE" id="PS50932"/>
    </source>
</evidence>
<dbReference type="SUPFAM" id="SSF47413">
    <property type="entry name" value="lambda repressor-like DNA-binding domains"/>
    <property type="match status" value="1"/>
</dbReference>
<dbReference type="CDD" id="cd01392">
    <property type="entry name" value="HTH_LacI"/>
    <property type="match status" value="1"/>
</dbReference>
<dbReference type="Gene3D" id="3.40.50.2300">
    <property type="match status" value="2"/>
</dbReference>
<evidence type="ECO:0000313" key="8">
    <source>
        <dbReference type="Proteomes" id="UP000031011"/>
    </source>
</evidence>
<evidence type="ECO:0000256" key="2">
    <source>
        <dbReference type="ARBA" id="ARBA00023015"/>
    </source>
</evidence>
<dbReference type="InterPro" id="IPR001761">
    <property type="entry name" value="Peripla_BP/Lac1_sug-bd_dom"/>
</dbReference>
<sequence length="328" mass="37137">MKNNKAPKLDDVARLAGVSKATVSHVLNRRGYLSQDTIRKVEQAVKDLNYHPNTVARQLYKQKTNIIGMIFPTVDNPFFCQLEAEIERCLEREGYQVLMCNSKNNPEMEERYLKNLLTRQIDGLIIGSHNQHLRGYQHGELPIVAIDKNIGENVPVVSSDNYQGGMLATKRLIADGCRHIFHTNGPLEFDSPVQERRRAFEQVMDENEMPAITYHLGFYATLEEKERVFSQLFTEHPEVDGIFASDDMDASFLISLAKRFGKRVPEDLKIIGYDGANTTRFLRPELTTIRQPIDQIAQVAVQLLLARINNCPVKSVVLPVSIVNGTTA</sequence>
<protein>
    <submittedName>
        <fullName evidence="7">LacI family transcriptional regulator</fullName>
    </submittedName>
</protein>
<dbReference type="Proteomes" id="UP000031011">
    <property type="component" value="Unassembled WGS sequence"/>
</dbReference>
<gene>
    <name evidence="7" type="ORF">LRN_0501</name>
</gene>
<dbReference type="GO" id="GO:0000976">
    <property type="term" value="F:transcription cis-regulatory region binding"/>
    <property type="evidence" value="ECO:0007669"/>
    <property type="project" value="TreeGrafter"/>
</dbReference>
<dbReference type="PANTHER" id="PTHR30146:SF95">
    <property type="entry name" value="RIBOSE OPERON REPRESSOR"/>
    <property type="match status" value="1"/>
</dbReference>
<dbReference type="InterPro" id="IPR000843">
    <property type="entry name" value="HTH_LacI"/>
</dbReference>
<reference evidence="7 8" key="1">
    <citation type="journal article" date="2015" name="BMC Microbiol.">
        <title>Lactobacillus ruminis strains cluster according to their mammalian gut source.</title>
        <authorList>
            <person name="O' Donnell M.M."/>
            <person name="Harris H.M."/>
            <person name="Lynch D.B."/>
            <person name="Ross R.P."/>
            <person name="O'Toole P.W."/>
        </authorList>
    </citation>
    <scope>NUCLEOTIDE SEQUENCE [LARGE SCALE GENOMIC DNA]</scope>
    <source>
        <strain evidence="7 8">DPC 6832</strain>
    </source>
</reference>
<dbReference type="PANTHER" id="PTHR30146">
    <property type="entry name" value="LACI-RELATED TRANSCRIPTIONAL REPRESSOR"/>
    <property type="match status" value="1"/>
</dbReference>
<keyword evidence="1" id="KW-0678">Repressor</keyword>
<evidence type="ECO:0000313" key="7">
    <source>
        <dbReference type="EMBL" id="KIC04445.1"/>
    </source>
</evidence>
<organism evidence="7 8">
    <name type="scientific">Ligilactobacillus ruminis DPC 6832</name>
    <dbReference type="NCBI Taxonomy" id="1402208"/>
    <lineage>
        <taxon>Bacteria</taxon>
        <taxon>Bacillati</taxon>
        <taxon>Bacillota</taxon>
        <taxon>Bacilli</taxon>
        <taxon>Lactobacillales</taxon>
        <taxon>Lactobacillaceae</taxon>
        <taxon>Ligilactobacillus</taxon>
    </lineage>
</organism>